<organism evidence="1 2">
    <name type="scientific">Artomyces pyxidatus</name>
    <dbReference type="NCBI Taxonomy" id="48021"/>
    <lineage>
        <taxon>Eukaryota</taxon>
        <taxon>Fungi</taxon>
        <taxon>Dikarya</taxon>
        <taxon>Basidiomycota</taxon>
        <taxon>Agaricomycotina</taxon>
        <taxon>Agaricomycetes</taxon>
        <taxon>Russulales</taxon>
        <taxon>Auriscalpiaceae</taxon>
        <taxon>Artomyces</taxon>
    </lineage>
</organism>
<comment type="caution">
    <text evidence="1">The sequence shown here is derived from an EMBL/GenBank/DDBJ whole genome shotgun (WGS) entry which is preliminary data.</text>
</comment>
<evidence type="ECO:0000313" key="1">
    <source>
        <dbReference type="EMBL" id="KAI0064760.1"/>
    </source>
</evidence>
<name>A0ACB8T7K6_9AGAM</name>
<accession>A0ACB8T7K6</accession>
<gene>
    <name evidence="1" type="ORF">BV25DRAFT_1913939</name>
</gene>
<reference evidence="1" key="1">
    <citation type="submission" date="2021-03" db="EMBL/GenBank/DDBJ databases">
        <authorList>
            <consortium name="DOE Joint Genome Institute"/>
            <person name="Ahrendt S."/>
            <person name="Looney B.P."/>
            <person name="Miyauchi S."/>
            <person name="Morin E."/>
            <person name="Drula E."/>
            <person name="Courty P.E."/>
            <person name="Chicoki N."/>
            <person name="Fauchery L."/>
            <person name="Kohler A."/>
            <person name="Kuo A."/>
            <person name="Labutti K."/>
            <person name="Pangilinan J."/>
            <person name="Lipzen A."/>
            <person name="Riley R."/>
            <person name="Andreopoulos W."/>
            <person name="He G."/>
            <person name="Johnson J."/>
            <person name="Barry K.W."/>
            <person name="Grigoriev I.V."/>
            <person name="Nagy L."/>
            <person name="Hibbett D."/>
            <person name="Henrissat B."/>
            <person name="Matheny P.B."/>
            <person name="Labbe J."/>
            <person name="Martin F."/>
        </authorList>
    </citation>
    <scope>NUCLEOTIDE SEQUENCE</scope>
    <source>
        <strain evidence="1">HHB10654</strain>
    </source>
</reference>
<keyword evidence="2" id="KW-1185">Reference proteome</keyword>
<evidence type="ECO:0000313" key="2">
    <source>
        <dbReference type="Proteomes" id="UP000814140"/>
    </source>
</evidence>
<proteinExistence type="predicted"/>
<sequence length="415" mass="45003">MTTPPGSQASSFDFHAYLLDLTGAEWDIEELSGGNANHVVRATQVGRKERDDATTAAHDLLRHHSVVLKQAPPYFAKFPDFQFSQRRQTIEARALRLLHGGDSVSDSLRDLLGNVEVPQLVHHDEGDHVLIQSDLGAHPTLNEFLSSTSTTSARAASAGKSLGKFLGSIHAFSPDPTLAKTFINEDGENVMYTVIENVSGFLRDAGAPDYASLAKIALEHWKARKRTAFSQGDIWFGTVLVDDNPESSLDDGQRGTLDDGQQTAPAVKICDWEFAGPNDPAADIAQLGAYLHLSTLSTLESAPQPSIVHAFASALYGSYLSALLSSRSDTSRQEFQRSLLIMHGWELVNAAAWRHELWCRCSGTGVKCQHIADMVLQGARLLRAAGHPGGGVDWKAVRAVSWFSAAAHAGIFEQP</sequence>
<dbReference type="EMBL" id="MU277197">
    <property type="protein sequence ID" value="KAI0064760.1"/>
    <property type="molecule type" value="Genomic_DNA"/>
</dbReference>
<protein>
    <submittedName>
        <fullName evidence="1">Uncharacterized protein</fullName>
    </submittedName>
</protein>
<dbReference type="Proteomes" id="UP000814140">
    <property type="component" value="Unassembled WGS sequence"/>
</dbReference>
<reference evidence="1" key="2">
    <citation type="journal article" date="2022" name="New Phytol.">
        <title>Evolutionary transition to the ectomycorrhizal habit in the genomes of a hyperdiverse lineage of mushroom-forming fungi.</title>
        <authorList>
            <person name="Looney B."/>
            <person name="Miyauchi S."/>
            <person name="Morin E."/>
            <person name="Drula E."/>
            <person name="Courty P.E."/>
            <person name="Kohler A."/>
            <person name="Kuo A."/>
            <person name="LaButti K."/>
            <person name="Pangilinan J."/>
            <person name="Lipzen A."/>
            <person name="Riley R."/>
            <person name="Andreopoulos W."/>
            <person name="He G."/>
            <person name="Johnson J."/>
            <person name="Nolan M."/>
            <person name="Tritt A."/>
            <person name="Barry K.W."/>
            <person name="Grigoriev I.V."/>
            <person name="Nagy L.G."/>
            <person name="Hibbett D."/>
            <person name="Henrissat B."/>
            <person name="Matheny P.B."/>
            <person name="Labbe J."/>
            <person name="Martin F.M."/>
        </authorList>
    </citation>
    <scope>NUCLEOTIDE SEQUENCE</scope>
    <source>
        <strain evidence="1">HHB10654</strain>
    </source>
</reference>